<dbReference type="InterPro" id="IPR053144">
    <property type="entry name" value="Acetyltransferase_Butenolide"/>
</dbReference>
<dbReference type="AlphaFoldDB" id="A0A2I0CR29"/>
<reference evidence="2" key="5">
    <citation type="submission" date="2024-05" db="EMBL/GenBank/DDBJ databases">
        <authorList>
            <person name="Sun Q."/>
            <person name="Sedlacek I."/>
        </authorList>
    </citation>
    <scope>NUCLEOTIDE SEQUENCE</scope>
    <source>
        <strain evidence="2">CCM 8778</strain>
    </source>
</reference>
<dbReference type="PANTHER" id="PTHR43233:SF1">
    <property type="entry name" value="FAMILY N-ACETYLTRANSFERASE, PUTATIVE (AFU_ORTHOLOGUE AFUA_6G03350)-RELATED"/>
    <property type="match status" value="1"/>
</dbReference>
<comment type="caution">
    <text evidence="3">The sequence shown here is derived from an EMBL/GenBank/DDBJ whole genome shotgun (WGS) entry which is preliminary data.</text>
</comment>
<evidence type="ECO:0000313" key="3">
    <source>
        <dbReference type="EMBL" id="PKF71584.1"/>
    </source>
</evidence>
<reference evidence="2" key="1">
    <citation type="journal article" date="2014" name="Int. J. Syst. Evol. Microbiol.">
        <title>Complete genome of a new Firmicutes species belonging to the dominant human colonic microbiota ('Ruminococcus bicirculans') reveals two chromosomes and a selective capacity to utilize plant glucans.</title>
        <authorList>
            <consortium name="NISC Comparative Sequencing Program"/>
            <person name="Wegmann U."/>
            <person name="Louis P."/>
            <person name="Goesmann A."/>
            <person name="Henrissat B."/>
            <person name="Duncan S.H."/>
            <person name="Flint H.J."/>
        </authorList>
    </citation>
    <scope>NUCLEOTIDE SEQUENCE</scope>
    <source>
        <strain evidence="2">CCM 8778</strain>
    </source>
</reference>
<dbReference type="PANTHER" id="PTHR43233">
    <property type="entry name" value="FAMILY N-ACETYLTRANSFERASE, PUTATIVE (AFU_ORTHOLOGUE AFUA_6G03350)-RELATED"/>
    <property type="match status" value="1"/>
</dbReference>
<dbReference type="Pfam" id="PF13673">
    <property type="entry name" value="Acetyltransf_10"/>
    <property type="match status" value="1"/>
</dbReference>
<sequence>MHIDYTINAPVSAAQFIDLLERSTLGARRPIDDLACIEGMLANSNLTVSAWAGEQLVGMARALTDFHYACYLSDLAVCSAYQQSGIGKQLQRLTQQQLGPRCKLILIAAPAAQAYYAHIGYSHNPRCWVLERQAQINQ</sequence>
<dbReference type="Gene3D" id="3.40.630.30">
    <property type="match status" value="1"/>
</dbReference>
<feature type="domain" description="N-acetyltransferase" evidence="1">
    <location>
        <begin position="3"/>
        <end position="138"/>
    </location>
</feature>
<dbReference type="InterPro" id="IPR016181">
    <property type="entry name" value="Acyl_CoA_acyltransferase"/>
</dbReference>
<evidence type="ECO:0000313" key="5">
    <source>
        <dbReference type="Proteomes" id="UP000655550"/>
    </source>
</evidence>
<organism evidence="3 4">
    <name type="scientific">Pseudomonas fluvialis</name>
    <dbReference type="NCBI Taxonomy" id="1793966"/>
    <lineage>
        <taxon>Bacteria</taxon>
        <taxon>Pseudomonadati</taxon>
        <taxon>Pseudomonadota</taxon>
        <taxon>Gammaproteobacteria</taxon>
        <taxon>Pseudomonadales</taxon>
        <taxon>Pseudomonadaceae</taxon>
        <taxon>Pseudomonas</taxon>
    </lineage>
</organism>
<dbReference type="Proteomes" id="UP000242861">
    <property type="component" value="Unassembled WGS sequence"/>
</dbReference>
<dbReference type="GO" id="GO:0016747">
    <property type="term" value="F:acyltransferase activity, transferring groups other than amino-acyl groups"/>
    <property type="evidence" value="ECO:0007669"/>
    <property type="project" value="InterPro"/>
</dbReference>
<reference evidence="5" key="4">
    <citation type="journal article" date="2019" name="Int. J. Syst. Evol. Microbiol.">
        <title>The Global Catalogue of Microorganisms (GCM) 10K type strain sequencing project: providing services to taxonomists for standard genome sequencing and annotation.</title>
        <authorList>
            <consortium name="The Broad Institute Genomics Platform"/>
            <consortium name="The Broad Institute Genome Sequencing Center for Infectious Disease"/>
            <person name="Wu L."/>
            <person name="Ma J."/>
        </authorList>
    </citation>
    <scope>NUCLEOTIDE SEQUENCE [LARGE SCALE GENOMIC DNA]</scope>
    <source>
        <strain evidence="5">CCM 8778</strain>
    </source>
</reference>
<accession>A0A2I0CR29</accession>
<evidence type="ECO:0000259" key="1">
    <source>
        <dbReference type="PROSITE" id="PS51186"/>
    </source>
</evidence>
<keyword evidence="3" id="KW-0808">Transferase</keyword>
<proteinExistence type="predicted"/>
<evidence type="ECO:0000313" key="4">
    <source>
        <dbReference type="Proteomes" id="UP000242861"/>
    </source>
</evidence>
<dbReference type="EMBL" id="BMDE01000011">
    <property type="protein sequence ID" value="GGH96872.1"/>
    <property type="molecule type" value="Genomic_DNA"/>
</dbReference>
<evidence type="ECO:0000313" key="2">
    <source>
        <dbReference type="EMBL" id="GGH96872.1"/>
    </source>
</evidence>
<dbReference type="RefSeq" id="WP_093986246.1">
    <property type="nucleotide sequence ID" value="NZ_BMDE01000011.1"/>
</dbReference>
<protein>
    <submittedName>
        <fullName evidence="2 3">N-acetyltransferase</fullName>
    </submittedName>
</protein>
<name>A0A2I0CR29_9PSED</name>
<dbReference type="CDD" id="cd04301">
    <property type="entry name" value="NAT_SF"/>
    <property type="match status" value="1"/>
</dbReference>
<reference evidence="3" key="3">
    <citation type="submission" date="2017-12" db="EMBL/GenBank/DDBJ databases">
        <authorList>
            <person name="Hurst M.R.H."/>
        </authorList>
    </citation>
    <scope>NUCLEOTIDE SEQUENCE [LARGE SCALE GENOMIC DNA]</scope>
    <source>
        <strain evidence="3">ZYSR67-Z</strain>
    </source>
</reference>
<keyword evidence="5" id="KW-1185">Reference proteome</keyword>
<dbReference type="Proteomes" id="UP000655550">
    <property type="component" value="Unassembled WGS sequence"/>
</dbReference>
<dbReference type="InterPro" id="IPR000182">
    <property type="entry name" value="GNAT_dom"/>
</dbReference>
<reference evidence="4" key="2">
    <citation type="submission" date="2017-12" db="EMBL/GenBank/DDBJ databases">
        <authorList>
            <person name="Yu X.-Y."/>
        </authorList>
    </citation>
    <scope>NUCLEOTIDE SEQUENCE [LARGE SCALE GENOMIC DNA]</scope>
    <source>
        <strain evidence="4">ZYSR67-Z</strain>
    </source>
</reference>
<dbReference type="SUPFAM" id="SSF55729">
    <property type="entry name" value="Acyl-CoA N-acyltransferases (Nat)"/>
    <property type="match status" value="1"/>
</dbReference>
<gene>
    <name evidence="3" type="ORF">CW360_07610</name>
    <name evidence="2" type="ORF">GCM10007363_29460</name>
</gene>
<dbReference type="PROSITE" id="PS51186">
    <property type="entry name" value="GNAT"/>
    <property type="match status" value="1"/>
</dbReference>
<dbReference type="EMBL" id="PIYS01000012">
    <property type="protein sequence ID" value="PKF71584.1"/>
    <property type="molecule type" value="Genomic_DNA"/>
</dbReference>